<evidence type="ECO:0000313" key="1">
    <source>
        <dbReference type="EMBL" id="EHD01044.1"/>
    </source>
</evidence>
<dbReference type="Proteomes" id="UP000003536">
    <property type="component" value="Unassembled WGS sequence"/>
</dbReference>
<feature type="non-terminal residue" evidence="1">
    <location>
        <position position="1"/>
    </location>
</feature>
<accession>G5SF19</accession>
<organism evidence="1 2">
    <name type="scientific">Salmonella enterica subsp. enterica serovar Wandsworth str. A4-580</name>
    <dbReference type="NCBI Taxonomy" id="913086"/>
    <lineage>
        <taxon>Bacteria</taxon>
        <taxon>Pseudomonadati</taxon>
        <taxon>Pseudomonadota</taxon>
        <taxon>Gammaproteobacteria</taxon>
        <taxon>Enterobacterales</taxon>
        <taxon>Enterobacteriaceae</taxon>
        <taxon>Salmonella</taxon>
    </lineage>
</organism>
<reference evidence="1 2" key="1">
    <citation type="journal article" date="2011" name="BMC Genomics">
        <title>Genome sequencing reveals diversification of virulence factor content and possible host adaptation in distinct subpopulations of Salmonella enterica.</title>
        <authorList>
            <person name="den Bakker H.C."/>
            <person name="Moreno Switt A.I."/>
            <person name="Govoni G."/>
            <person name="Cummings C.A."/>
            <person name="Ranieri M.L."/>
            <person name="Degoricija L."/>
            <person name="Hoelzer K."/>
            <person name="Rodriguez-Rivera L.D."/>
            <person name="Brown S."/>
            <person name="Bolchacova E."/>
            <person name="Furtado M.R."/>
            <person name="Wiedmann M."/>
        </authorList>
    </citation>
    <scope>NUCLEOTIDE SEQUENCE [LARGE SCALE GENOMIC DNA]</scope>
    <source>
        <strain evidence="1 2">A4-580</strain>
    </source>
</reference>
<dbReference type="EMBL" id="AFCX01001305">
    <property type="protein sequence ID" value="EHD01044.1"/>
    <property type="molecule type" value="Genomic_DNA"/>
</dbReference>
<comment type="caution">
    <text evidence="1">The sequence shown here is derived from an EMBL/GenBank/DDBJ whole genome shotgun (WGS) entry which is preliminary data.</text>
</comment>
<proteinExistence type="predicted"/>
<dbReference type="AlphaFoldDB" id="G5SF19"/>
<protein>
    <submittedName>
        <fullName evidence="1">Sugar diacid utilization regulator SdaR</fullName>
    </submittedName>
</protein>
<gene>
    <name evidence="1" type="ORF">LTSEWAN_4026</name>
</gene>
<evidence type="ECO:0000313" key="2">
    <source>
        <dbReference type="Proteomes" id="UP000003536"/>
    </source>
</evidence>
<name>G5SF19_SALET</name>
<sequence>KINELKSTLWLYIGMELQAESVPSDKLPLPGRIEIC</sequence>